<dbReference type="PROSITE" id="PS00028">
    <property type="entry name" value="ZINC_FINGER_C2H2_1"/>
    <property type="match status" value="2"/>
</dbReference>
<feature type="compositionally biased region" description="Polar residues" evidence="9">
    <location>
        <begin position="216"/>
        <end position="226"/>
    </location>
</feature>
<evidence type="ECO:0000256" key="7">
    <source>
        <dbReference type="ARBA" id="ARBA00023242"/>
    </source>
</evidence>
<feature type="compositionally biased region" description="Polar residues" evidence="9">
    <location>
        <begin position="1"/>
        <end position="13"/>
    </location>
</feature>
<keyword evidence="3 8" id="KW-0863">Zinc-finger</keyword>
<protein>
    <recommendedName>
        <fullName evidence="10">C2H2-type domain-containing protein</fullName>
    </recommendedName>
</protein>
<dbReference type="HOGENOM" id="CLU_821733_0_0_1"/>
<evidence type="ECO:0000313" key="12">
    <source>
        <dbReference type="Proteomes" id="UP000007431"/>
    </source>
</evidence>
<evidence type="ECO:0000256" key="9">
    <source>
        <dbReference type="SAM" id="MobiDB-lite"/>
    </source>
</evidence>
<dbReference type="RefSeq" id="XP_003028586.1">
    <property type="nucleotide sequence ID" value="XM_003028540.1"/>
</dbReference>
<dbReference type="Gene3D" id="3.30.160.60">
    <property type="entry name" value="Classic Zinc Finger"/>
    <property type="match status" value="2"/>
</dbReference>
<comment type="subcellular location">
    <subcellularLocation>
        <location evidence="1">Nucleus</location>
    </subcellularLocation>
</comment>
<dbReference type="InterPro" id="IPR013087">
    <property type="entry name" value="Znf_C2H2_type"/>
</dbReference>
<feature type="domain" description="C2H2-type" evidence="10">
    <location>
        <begin position="282"/>
        <end position="309"/>
    </location>
</feature>
<feature type="region of interest" description="Disordered" evidence="9">
    <location>
        <begin position="215"/>
        <end position="248"/>
    </location>
</feature>
<evidence type="ECO:0000256" key="8">
    <source>
        <dbReference type="PROSITE-ProRule" id="PRU00042"/>
    </source>
</evidence>
<keyword evidence="6" id="KW-0804">Transcription</keyword>
<keyword evidence="5" id="KW-0805">Transcription regulation</keyword>
<dbReference type="PANTHER" id="PTHR46179:SF13">
    <property type="entry name" value="C2H2-TYPE DOMAIN-CONTAINING PROTEIN"/>
    <property type="match status" value="1"/>
</dbReference>
<evidence type="ECO:0000313" key="11">
    <source>
        <dbReference type="EMBL" id="EFI93683.1"/>
    </source>
</evidence>
<evidence type="ECO:0000256" key="5">
    <source>
        <dbReference type="ARBA" id="ARBA00023015"/>
    </source>
</evidence>
<dbReference type="GO" id="GO:0006357">
    <property type="term" value="P:regulation of transcription by RNA polymerase II"/>
    <property type="evidence" value="ECO:0007669"/>
    <property type="project" value="TreeGrafter"/>
</dbReference>
<dbReference type="EMBL" id="GL377310">
    <property type="protein sequence ID" value="EFI93683.1"/>
    <property type="molecule type" value="Genomic_DNA"/>
</dbReference>
<proteinExistence type="predicted"/>
<dbReference type="InterPro" id="IPR051061">
    <property type="entry name" value="Zinc_finger_trans_reg"/>
</dbReference>
<feature type="region of interest" description="Disordered" evidence="9">
    <location>
        <begin position="1"/>
        <end position="24"/>
    </location>
</feature>
<dbReference type="OrthoDB" id="10018191at2759"/>
<feature type="compositionally biased region" description="Basic and acidic residues" evidence="9">
    <location>
        <begin position="229"/>
        <end position="240"/>
    </location>
</feature>
<feature type="non-terminal residue" evidence="11">
    <location>
        <position position="338"/>
    </location>
</feature>
<dbReference type="GO" id="GO:0008270">
    <property type="term" value="F:zinc ion binding"/>
    <property type="evidence" value="ECO:0007669"/>
    <property type="project" value="UniProtKB-KW"/>
</dbReference>
<keyword evidence="4" id="KW-0862">Zinc</keyword>
<keyword evidence="12" id="KW-1185">Reference proteome</keyword>
<dbReference type="GO" id="GO:0005634">
    <property type="term" value="C:nucleus"/>
    <property type="evidence" value="ECO:0007669"/>
    <property type="project" value="UniProtKB-SubCell"/>
</dbReference>
<accession>D8QDH8</accession>
<dbReference type="PROSITE" id="PS50157">
    <property type="entry name" value="ZINC_FINGER_C2H2_2"/>
    <property type="match status" value="2"/>
</dbReference>
<dbReference type="GeneID" id="9590921"/>
<sequence>MCNINLTSRTSLTHNHDHLAPPAPSNRLPFHPVMSYSPTNSQSEFNRYLYATQPQELELPQRRFQAALYETQLSPEIAAHDDFGDFPASSDGLGPYPFSRAEARSHLTRSSSAYPPFVCDHAQAELSDEGFAAFTPAAQMAASPGVDLRLGNCYATHASNGYREGFGIPSLSSRGPYEFGAPAFPHTKNDACASGAASFYTQTCPTALWPSPEAGWSSSPTPSFTATDAFRRQSPEKEAEALDSARVNGPGRVARRAVGSAALTDASLRRRRRKTYRGAHLRICPHCGHTFTRTNNLKDHIRRHENKLAFKCPERGCNGAFNTMNDLKSHLQRMHRRS</sequence>
<dbReference type="AlphaFoldDB" id="D8QDH8"/>
<evidence type="ECO:0000256" key="2">
    <source>
        <dbReference type="ARBA" id="ARBA00022723"/>
    </source>
</evidence>
<evidence type="ECO:0000256" key="4">
    <source>
        <dbReference type="ARBA" id="ARBA00022833"/>
    </source>
</evidence>
<keyword evidence="2" id="KW-0479">Metal-binding</keyword>
<evidence type="ECO:0000256" key="1">
    <source>
        <dbReference type="ARBA" id="ARBA00004123"/>
    </source>
</evidence>
<dbReference type="SMART" id="SM00355">
    <property type="entry name" value="ZnF_C2H2"/>
    <property type="match status" value="2"/>
</dbReference>
<dbReference type="InterPro" id="IPR036236">
    <property type="entry name" value="Znf_C2H2_sf"/>
</dbReference>
<evidence type="ECO:0000259" key="10">
    <source>
        <dbReference type="PROSITE" id="PS50157"/>
    </source>
</evidence>
<dbReference type="Pfam" id="PF00096">
    <property type="entry name" value="zf-C2H2"/>
    <property type="match status" value="1"/>
</dbReference>
<keyword evidence="7" id="KW-0539">Nucleus</keyword>
<organism evidence="12">
    <name type="scientific">Schizophyllum commune (strain H4-8 / FGSC 9210)</name>
    <name type="common">Split gill fungus</name>
    <dbReference type="NCBI Taxonomy" id="578458"/>
    <lineage>
        <taxon>Eukaryota</taxon>
        <taxon>Fungi</taxon>
        <taxon>Dikarya</taxon>
        <taxon>Basidiomycota</taxon>
        <taxon>Agaricomycotina</taxon>
        <taxon>Agaricomycetes</taxon>
        <taxon>Agaricomycetidae</taxon>
        <taxon>Agaricales</taxon>
        <taxon>Schizophyllaceae</taxon>
        <taxon>Schizophyllum</taxon>
    </lineage>
</organism>
<dbReference type="KEGG" id="scm:SCHCO_01159645"/>
<evidence type="ECO:0000256" key="6">
    <source>
        <dbReference type="ARBA" id="ARBA00023163"/>
    </source>
</evidence>
<reference evidence="11 12" key="1">
    <citation type="journal article" date="2010" name="Nat. Biotechnol.">
        <title>Genome sequence of the model mushroom Schizophyllum commune.</title>
        <authorList>
            <person name="Ohm R.A."/>
            <person name="de Jong J.F."/>
            <person name="Lugones L.G."/>
            <person name="Aerts A."/>
            <person name="Kothe E."/>
            <person name="Stajich J.E."/>
            <person name="de Vries R.P."/>
            <person name="Record E."/>
            <person name="Levasseur A."/>
            <person name="Baker S.E."/>
            <person name="Bartholomew K.A."/>
            <person name="Coutinho P.M."/>
            <person name="Erdmann S."/>
            <person name="Fowler T.J."/>
            <person name="Gathman A.C."/>
            <person name="Lombard V."/>
            <person name="Henrissat B."/>
            <person name="Knabe N."/>
            <person name="Kuees U."/>
            <person name="Lilly W.W."/>
            <person name="Lindquist E."/>
            <person name="Lucas S."/>
            <person name="Magnuson J.K."/>
            <person name="Piumi F."/>
            <person name="Raudaskoski M."/>
            <person name="Salamov A."/>
            <person name="Schmutz J."/>
            <person name="Schwarze F.W.M.R."/>
            <person name="vanKuyk P.A."/>
            <person name="Horton J.S."/>
            <person name="Grigoriev I.V."/>
            <person name="Woesten H.A.B."/>
        </authorList>
    </citation>
    <scope>NUCLEOTIDE SEQUENCE [LARGE SCALE GENOMIC DNA]</scope>
    <source>
        <strain evidence="12">H4-8 / FGSC 9210</strain>
    </source>
</reference>
<name>D8QDH8_SCHCM</name>
<dbReference type="Proteomes" id="UP000007431">
    <property type="component" value="Unassembled WGS sequence"/>
</dbReference>
<dbReference type="VEuPathDB" id="FungiDB:SCHCODRAFT_01159645"/>
<dbReference type="InParanoid" id="D8QDH8"/>
<dbReference type="PANTHER" id="PTHR46179">
    <property type="entry name" value="ZINC FINGER PROTEIN"/>
    <property type="match status" value="1"/>
</dbReference>
<evidence type="ECO:0000256" key="3">
    <source>
        <dbReference type="ARBA" id="ARBA00022771"/>
    </source>
</evidence>
<dbReference type="SUPFAM" id="SSF57667">
    <property type="entry name" value="beta-beta-alpha zinc fingers"/>
    <property type="match status" value="1"/>
</dbReference>
<feature type="domain" description="C2H2-type" evidence="10">
    <location>
        <begin position="310"/>
        <end position="338"/>
    </location>
</feature>
<gene>
    <name evidence="11" type="ORF">SCHCODRAFT_111917</name>
</gene>